<keyword evidence="2" id="KW-1185">Reference proteome</keyword>
<dbReference type="AlphaFoldDB" id="A0A6A1VNA0"/>
<dbReference type="OrthoDB" id="10261470at2759"/>
<name>A0A6A1VNA0_9ROSI</name>
<proteinExistence type="predicted"/>
<evidence type="ECO:0000313" key="1">
    <source>
        <dbReference type="EMBL" id="KAB1213417.1"/>
    </source>
</evidence>
<protein>
    <submittedName>
        <fullName evidence="1">Coatomer subunit beta'-2</fullName>
    </submittedName>
</protein>
<accession>A0A6A1VNA0</accession>
<dbReference type="Proteomes" id="UP000516437">
    <property type="component" value="Chromosome 5"/>
</dbReference>
<sequence length="133" mass="15391">MARSYLPSKVSKIVVIWRKDLHKVNPKVAESLADPEEYPNLFKDWQVALSVKSRVAEMRGAYAPAQEYANHANRSHHTLVEAFRTMQVDDEEPLENGDAHHECTHIFVTGYSTTKNRMQSNIMEKKEARRRLL</sequence>
<dbReference type="EMBL" id="RXIC02000023">
    <property type="protein sequence ID" value="KAB1213417.1"/>
    <property type="molecule type" value="Genomic_DNA"/>
</dbReference>
<comment type="caution">
    <text evidence="1">The sequence shown here is derived from an EMBL/GenBank/DDBJ whole genome shotgun (WGS) entry which is preliminary data.</text>
</comment>
<organism evidence="1 2">
    <name type="scientific">Morella rubra</name>
    <name type="common">Chinese bayberry</name>
    <dbReference type="NCBI Taxonomy" id="262757"/>
    <lineage>
        <taxon>Eukaryota</taxon>
        <taxon>Viridiplantae</taxon>
        <taxon>Streptophyta</taxon>
        <taxon>Embryophyta</taxon>
        <taxon>Tracheophyta</taxon>
        <taxon>Spermatophyta</taxon>
        <taxon>Magnoliopsida</taxon>
        <taxon>eudicotyledons</taxon>
        <taxon>Gunneridae</taxon>
        <taxon>Pentapetalae</taxon>
        <taxon>rosids</taxon>
        <taxon>fabids</taxon>
        <taxon>Fagales</taxon>
        <taxon>Myricaceae</taxon>
        <taxon>Morella</taxon>
    </lineage>
</organism>
<reference evidence="1 2" key="1">
    <citation type="journal article" date="2019" name="Plant Biotechnol. J.">
        <title>The red bayberry genome and genetic basis of sex determination.</title>
        <authorList>
            <person name="Jia H.M."/>
            <person name="Jia H.J."/>
            <person name="Cai Q.L."/>
            <person name="Wang Y."/>
            <person name="Zhao H.B."/>
            <person name="Yang W.F."/>
            <person name="Wang G.Y."/>
            <person name="Li Y.H."/>
            <person name="Zhan D.L."/>
            <person name="Shen Y.T."/>
            <person name="Niu Q.F."/>
            <person name="Chang L."/>
            <person name="Qiu J."/>
            <person name="Zhao L."/>
            <person name="Xie H.B."/>
            <person name="Fu W.Y."/>
            <person name="Jin J."/>
            <person name="Li X.W."/>
            <person name="Jiao Y."/>
            <person name="Zhou C.C."/>
            <person name="Tu T."/>
            <person name="Chai C.Y."/>
            <person name="Gao J.L."/>
            <person name="Fan L.J."/>
            <person name="van de Weg E."/>
            <person name="Wang J.Y."/>
            <person name="Gao Z.S."/>
        </authorList>
    </citation>
    <scope>NUCLEOTIDE SEQUENCE [LARGE SCALE GENOMIC DNA]</scope>
    <source>
        <tissue evidence="1">Leaves</tissue>
    </source>
</reference>
<gene>
    <name evidence="1" type="ORF">CJ030_MR5G003513</name>
</gene>
<dbReference type="Gene3D" id="1.25.40.470">
    <property type="match status" value="1"/>
</dbReference>
<evidence type="ECO:0000313" key="2">
    <source>
        <dbReference type="Proteomes" id="UP000516437"/>
    </source>
</evidence>